<protein>
    <recommendedName>
        <fullName evidence="2">Dipeptidase</fullName>
        <ecNumber evidence="2">3.4.13.19</ecNumber>
    </recommendedName>
</protein>
<dbReference type="PANTHER" id="PTHR10443">
    <property type="entry name" value="MICROSOMAL DIPEPTIDASE"/>
    <property type="match status" value="1"/>
</dbReference>
<reference evidence="3 4" key="1">
    <citation type="journal article" date="2015" name="Genome Announc.">
        <title>Draft Genome Sequence and Gene Annotation of the Entomopathogenic Fungus Verticillium hemipterigenum.</title>
        <authorList>
            <person name="Horn F."/>
            <person name="Habel A."/>
            <person name="Scharf D.H."/>
            <person name="Dworschak J."/>
            <person name="Brakhage A.A."/>
            <person name="Guthke R."/>
            <person name="Hertweck C."/>
            <person name="Linde J."/>
        </authorList>
    </citation>
    <scope>NUCLEOTIDE SEQUENCE [LARGE SCALE GENOMIC DNA]</scope>
</reference>
<dbReference type="OrthoDB" id="445695at2759"/>
<keyword evidence="1 2" id="KW-0224">Dipeptidase</keyword>
<keyword evidence="2" id="KW-0645">Protease</keyword>
<dbReference type="Pfam" id="PF01244">
    <property type="entry name" value="Peptidase_M19"/>
    <property type="match status" value="1"/>
</dbReference>
<dbReference type="HOGENOM" id="CLU_031404_4_0_1"/>
<keyword evidence="2" id="KW-0378">Hydrolase</keyword>
<dbReference type="Proteomes" id="UP000039046">
    <property type="component" value="Unassembled WGS sequence"/>
</dbReference>
<keyword evidence="2" id="KW-0482">Metalloprotease</keyword>
<evidence type="ECO:0000256" key="1">
    <source>
        <dbReference type="ARBA" id="ARBA00022997"/>
    </source>
</evidence>
<comment type="catalytic activity">
    <reaction evidence="2">
        <text>an L-aminoacyl-L-amino acid + H2O = 2 an L-alpha-amino acid</text>
        <dbReference type="Rhea" id="RHEA:48940"/>
        <dbReference type="ChEBI" id="CHEBI:15377"/>
        <dbReference type="ChEBI" id="CHEBI:59869"/>
        <dbReference type="ChEBI" id="CHEBI:77460"/>
        <dbReference type="EC" id="3.4.13.19"/>
    </reaction>
</comment>
<name>A0A0A1TAC4_9HYPO</name>
<dbReference type="PANTHER" id="PTHR10443:SF12">
    <property type="entry name" value="DIPEPTIDASE"/>
    <property type="match status" value="1"/>
</dbReference>
<keyword evidence="2" id="KW-0862">Zinc</keyword>
<sequence length="397" mass="44474">MDKIANYTDAARRILREVPLIDGHNDWPWNIREWFESHLGQPDIDLDSIPIGQTDLHRLEQGLLGAQFWSAYVPCPKSPEEHDPALESLQIIRTTLQQIDLIHRIVERYPTRFGFAETATEVWNVFRSGRIACLIGVEGLHQIGNSFSVLRMYRRLGVRYVTLTHTKNNLFADASTADPTHNGLSERGRAAVQEMNRVGLMVDLSHTSKAVQLQALETSVAPVIFSHSSCHALTAHVRNVDDEVLDLVKINGGVVMVCFLEAHVTKEGNERATLADVVDHIMYMGKRIGYAHVGVGSDFDGMLRGPLRLDQVTDYPALVERLLGLGVTDDEVKQVLGLNILRVMDHVDAVAASLQRNPSIRPALDDITTRWTDDIRDMLVKEGKRRLQDKTEATNGI</sequence>
<dbReference type="InterPro" id="IPR008257">
    <property type="entry name" value="Pept_M19"/>
</dbReference>
<comment type="similarity">
    <text evidence="2">Belongs to the metallo-dependent hydrolases superfamily. Peptidase M19 family.</text>
</comment>
<evidence type="ECO:0000313" key="3">
    <source>
        <dbReference type="EMBL" id="CEJ82324.1"/>
    </source>
</evidence>
<comment type="cofactor">
    <cofactor evidence="2">
        <name>Zn(2+)</name>
        <dbReference type="ChEBI" id="CHEBI:29105"/>
    </cofactor>
</comment>
<dbReference type="EMBL" id="CDHN01000001">
    <property type="protein sequence ID" value="CEJ82324.1"/>
    <property type="molecule type" value="Genomic_DNA"/>
</dbReference>
<accession>A0A0A1TAC4</accession>
<gene>
    <name evidence="3" type="ORF">VHEMI02395</name>
</gene>
<dbReference type="GO" id="GO:0006508">
    <property type="term" value="P:proteolysis"/>
    <property type="evidence" value="ECO:0007669"/>
    <property type="project" value="UniProtKB-KW"/>
</dbReference>
<proteinExistence type="inferred from homology"/>
<dbReference type="GO" id="GO:0046872">
    <property type="term" value="F:metal ion binding"/>
    <property type="evidence" value="ECO:0007669"/>
    <property type="project" value="UniProtKB-UniRule"/>
</dbReference>
<dbReference type="SUPFAM" id="SSF51556">
    <property type="entry name" value="Metallo-dependent hydrolases"/>
    <property type="match status" value="1"/>
</dbReference>
<evidence type="ECO:0000256" key="2">
    <source>
        <dbReference type="RuleBase" id="RU341113"/>
    </source>
</evidence>
<dbReference type="InterPro" id="IPR032466">
    <property type="entry name" value="Metal_Hydrolase"/>
</dbReference>
<organism evidence="3 4">
    <name type="scientific">[Torrubiella] hemipterigena</name>
    <dbReference type="NCBI Taxonomy" id="1531966"/>
    <lineage>
        <taxon>Eukaryota</taxon>
        <taxon>Fungi</taxon>
        <taxon>Dikarya</taxon>
        <taxon>Ascomycota</taxon>
        <taxon>Pezizomycotina</taxon>
        <taxon>Sordariomycetes</taxon>
        <taxon>Hypocreomycetidae</taxon>
        <taxon>Hypocreales</taxon>
        <taxon>Clavicipitaceae</taxon>
        <taxon>Clavicipitaceae incertae sedis</taxon>
        <taxon>'Torrubiella' clade</taxon>
    </lineage>
</organism>
<dbReference type="GO" id="GO:0070573">
    <property type="term" value="F:metallodipeptidase activity"/>
    <property type="evidence" value="ECO:0007669"/>
    <property type="project" value="InterPro"/>
</dbReference>
<dbReference type="MEROPS" id="M19.013"/>
<dbReference type="PROSITE" id="PS51365">
    <property type="entry name" value="RENAL_DIPEPTIDASE_2"/>
    <property type="match status" value="1"/>
</dbReference>
<dbReference type="CDD" id="cd01301">
    <property type="entry name" value="rDP_like"/>
    <property type="match status" value="1"/>
</dbReference>
<dbReference type="AlphaFoldDB" id="A0A0A1TAC4"/>
<dbReference type="EC" id="3.4.13.19" evidence="2"/>
<dbReference type="Gene3D" id="3.20.20.140">
    <property type="entry name" value="Metal-dependent hydrolases"/>
    <property type="match status" value="1"/>
</dbReference>
<keyword evidence="4" id="KW-1185">Reference proteome</keyword>
<evidence type="ECO:0000313" key="4">
    <source>
        <dbReference type="Proteomes" id="UP000039046"/>
    </source>
</evidence>
<keyword evidence="2" id="KW-0479">Metal-binding</keyword>
<dbReference type="STRING" id="1531966.A0A0A1TAC4"/>